<evidence type="ECO:0000256" key="6">
    <source>
        <dbReference type="ARBA" id="ARBA00022519"/>
    </source>
</evidence>
<evidence type="ECO:0000256" key="10">
    <source>
        <dbReference type="SAM" id="Phobius"/>
    </source>
</evidence>
<sequence>MASAAVFQRPSRRHPTVRGSSGFTLLEVLVAMLLLVIVAGALYSSYFTVLRARERADEGGEQRRELRGTLDLLRREIDGAFYRSGDRRLRFVVEDRDVFGRPASTLELVTAAPPSADERPASDLVLVKYGVKEKERQLALNREATDLFGSMKPLPYPQMESIEGFLVECYDSGKWVRSWNTELSPKLPERVRITLTVRDGEQTAAYSVQARPRVR</sequence>
<comment type="subcellular location">
    <subcellularLocation>
        <location evidence="1">Cell inner membrane</location>
        <topology evidence="1">Single-pass membrane protein</topology>
    </subcellularLocation>
</comment>
<keyword evidence="6" id="KW-0997">Cell inner membrane</keyword>
<protein>
    <recommendedName>
        <fullName evidence="3">Type II secretion system protein J</fullName>
    </recommendedName>
</protein>
<dbReference type="InterPro" id="IPR012902">
    <property type="entry name" value="N_methyl_site"/>
</dbReference>
<dbReference type="PROSITE" id="PS00409">
    <property type="entry name" value="PROKAR_NTER_METHYL"/>
    <property type="match status" value="1"/>
</dbReference>
<keyword evidence="9 10" id="KW-0472">Membrane</keyword>
<evidence type="ECO:0000256" key="8">
    <source>
        <dbReference type="ARBA" id="ARBA00022989"/>
    </source>
</evidence>
<keyword evidence="5" id="KW-0488">Methylation</keyword>
<dbReference type="GO" id="GO:0015627">
    <property type="term" value="C:type II protein secretion system complex"/>
    <property type="evidence" value="ECO:0007669"/>
    <property type="project" value="InterPro"/>
</dbReference>
<comment type="similarity">
    <text evidence="2">Belongs to the GSP J family.</text>
</comment>
<dbReference type="NCBIfam" id="TIGR02532">
    <property type="entry name" value="IV_pilin_GFxxxE"/>
    <property type="match status" value="1"/>
</dbReference>
<dbReference type="InterPro" id="IPR051621">
    <property type="entry name" value="T2SS_protein_J"/>
</dbReference>
<dbReference type="InterPro" id="IPR045584">
    <property type="entry name" value="Pilin-like"/>
</dbReference>
<dbReference type="EMBL" id="DSOV01000061">
    <property type="protein sequence ID" value="HEN43405.1"/>
    <property type="molecule type" value="Genomic_DNA"/>
</dbReference>
<organism evidence="11">
    <name type="scientific">Geobacter metallireducens</name>
    <dbReference type="NCBI Taxonomy" id="28232"/>
    <lineage>
        <taxon>Bacteria</taxon>
        <taxon>Pseudomonadati</taxon>
        <taxon>Thermodesulfobacteriota</taxon>
        <taxon>Desulfuromonadia</taxon>
        <taxon>Geobacterales</taxon>
        <taxon>Geobacteraceae</taxon>
        <taxon>Geobacter</taxon>
    </lineage>
</organism>
<keyword evidence="8 10" id="KW-1133">Transmembrane helix</keyword>
<evidence type="ECO:0000256" key="4">
    <source>
        <dbReference type="ARBA" id="ARBA00022475"/>
    </source>
</evidence>
<keyword evidence="7 10" id="KW-0812">Transmembrane</keyword>
<dbReference type="Pfam" id="PF07963">
    <property type="entry name" value="N_methyl"/>
    <property type="match status" value="1"/>
</dbReference>
<evidence type="ECO:0000256" key="7">
    <source>
        <dbReference type="ARBA" id="ARBA00022692"/>
    </source>
</evidence>
<dbReference type="Pfam" id="PF11612">
    <property type="entry name" value="T2SSJ"/>
    <property type="match status" value="1"/>
</dbReference>
<dbReference type="GO" id="GO:0005886">
    <property type="term" value="C:plasma membrane"/>
    <property type="evidence" value="ECO:0007669"/>
    <property type="project" value="UniProtKB-SubCell"/>
</dbReference>
<name>A0A831XGL5_GEOME</name>
<evidence type="ECO:0000256" key="9">
    <source>
        <dbReference type="ARBA" id="ARBA00023136"/>
    </source>
</evidence>
<comment type="caution">
    <text evidence="11">The sequence shown here is derived from an EMBL/GenBank/DDBJ whole genome shotgun (WGS) entry which is preliminary data.</text>
</comment>
<evidence type="ECO:0000256" key="5">
    <source>
        <dbReference type="ARBA" id="ARBA00022481"/>
    </source>
</evidence>
<dbReference type="InterPro" id="IPR010055">
    <property type="entry name" value="T2SS_protein-GspJ"/>
</dbReference>
<reference evidence="11" key="1">
    <citation type="journal article" date="2020" name="mSystems">
        <title>Genome- and Community-Level Interaction Insights into Carbon Utilization and Element Cycling Functions of Hydrothermarchaeota in Hydrothermal Sediment.</title>
        <authorList>
            <person name="Zhou Z."/>
            <person name="Liu Y."/>
            <person name="Xu W."/>
            <person name="Pan J."/>
            <person name="Luo Z.H."/>
            <person name="Li M."/>
        </authorList>
    </citation>
    <scope>NUCLEOTIDE SEQUENCE [LARGE SCALE GENOMIC DNA]</scope>
    <source>
        <strain evidence="11">SpSt-349</strain>
    </source>
</reference>
<evidence type="ECO:0000256" key="1">
    <source>
        <dbReference type="ARBA" id="ARBA00004377"/>
    </source>
</evidence>
<proteinExistence type="inferred from homology"/>
<evidence type="ECO:0000313" key="11">
    <source>
        <dbReference type="EMBL" id="HEN43405.1"/>
    </source>
</evidence>
<gene>
    <name evidence="11" type="ORF">ENQ87_13735</name>
</gene>
<dbReference type="PANTHER" id="PTHR39583">
    <property type="entry name" value="TYPE II SECRETION SYSTEM PROTEIN J-RELATED"/>
    <property type="match status" value="1"/>
</dbReference>
<feature type="transmembrane region" description="Helical" evidence="10">
    <location>
        <begin position="21"/>
        <end position="43"/>
    </location>
</feature>
<dbReference type="SUPFAM" id="SSF54523">
    <property type="entry name" value="Pili subunits"/>
    <property type="match status" value="1"/>
</dbReference>
<evidence type="ECO:0000256" key="3">
    <source>
        <dbReference type="ARBA" id="ARBA00021539"/>
    </source>
</evidence>
<keyword evidence="4" id="KW-1003">Cell membrane</keyword>
<dbReference type="AlphaFoldDB" id="A0A831XGL5"/>
<accession>A0A831XGL5</accession>
<dbReference type="GO" id="GO:0015628">
    <property type="term" value="P:protein secretion by the type II secretion system"/>
    <property type="evidence" value="ECO:0007669"/>
    <property type="project" value="InterPro"/>
</dbReference>
<evidence type="ECO:0000256" key="2">
    <source>
        <dbReference type="ARBA" id="ARBA00011084"/>
    </source>
</evidence>
<dbReference type="PANTHER" id="PTHR39583:SF2">
    <property type="entry name" value="TYPE II SECRETION SYSTEM PROTEIN J"/>
    <property type="match status" value="1"/>
</dbReference>